<keyword evidence="6" id="KW-0315">Glutamine amidotransferase</keyword>
<evidence type="ECO:0000256" key="4">
    <source>
        <dbReference type="ARBA" id="ARBA00022741"/>
    </source>
</evidence>
<gene>
    <name evidence="9" type="primary">asnB</name>
    <name evidence="9" type="ORF">PAUR_b0852</name>
</gene>
<organism evidence="9 10">
    <name type="scientific">Pseudoalteromonas aurantia 208</name>
    <dbReference type="NCBI Taxonomy" id="1314867"/>
    <lineage>
        <taxon>Bacteria</taxon>
        <taxon>Pseudomonadati</taxon>
        <taxon>Pseudomonadota</taxon>
        <taxon>Gammaproteobacteria</taxon>
        <taxon>Alteromonadales</taxon>
        <taxon>Pseudoalteromonadaceae</taxon>
        <taxon>Pseudoalteromonas</taxon>
    </lineage>
</organism>
<dbReference type="InterPro" id="IPR033738">
    <property type="entry name" value="AsnB_N"/>
</dbReference>
<keyword evidence="10" id="KW-1185">Reference proteome</keyword>
<dbReference type="EC" id="6.3.5.4" evidence="3"/>
<dbReference type="EMBL" id="AQGV01000015">
    <property type="protein sequence ID" value="MBE0370757.1"/>
    <property type="molecule type" value="Genomic_DNA"/>
</dbReference>
<proteinExistence type="inferred from homology"/>
<comment type="pathway">
    <text evidence="1">Amino-acid biosynthesis; L-asparagine biosynthesis; L-asparagine from L-aspartate (L-Gln route): step 1/1.</text>
</comment>
<evidence type="ECO:0000313" key="10">
    <source>
        <dbReference type="Proteomes" id="UP000615755"/>
    </source>
</evidence>
<reference evidence="9 10" key="1">
    <citation type="submission" date="2015-03" db="EMBL/GenBank/DDBJ databases">
        <title>Genome sequence of Pseudoalteromonas aurantia.</title>
        <authorList>
            <person name="Xie B.-B."/>
            <person name="Rong J.-C."/>
            <person name="Qin Q.-L."/>
            <person name="Zhang Y.-Z."/>
        </authorList>
    </citation>
    <scope>NUCLEOTIDE SEQUENCE [LARGE SCALE GENOMIC DNA]</scope>
    <source>
        <strain evidence="9 10">208</strain>
    </source>
</reference>
<dbReference type="SUPFAM" id="SSF52402">
    <property type="entry name" value="Adenine nucleotide alpha hydrolases-like"/>
    <property type="match status" value="1"/>
</dbReference>
<dbReference type="PANTHER" id="PTHR43284:SF1">
    <property type="entry name" value="ASPARAGINE SYNTHETASE"/>
    <property type="match status" value="1"/>
</dbReference>
<dbReference type="PIRSF" id="PIRSF001589">
    <property type="entry name" value="Asn_synthetase_glu-h"/>
    <property type="match status" value="1"/>
</dbReference>
<comment type="catalytic activity">
    <reaction evidence="7">
        <text>L-aspartate + L-glutamine + ATP + H2O = L-asparagine + L-glutamate + AMP + diphosphate + H(+)</text>
        <dbReference type="Rhea" id="RHEA:12228"/>
        <dbReference type="ChEBI" id="CHEBI:15377"/>
        <dbReference type="ChEBI" id="CHEBI:15378"/>
        <dbReference type="ChEBI" id="CHEBI:29985"/>
        <dbReference type="ChEBI" id="CHEBI:29991"/>
        <dbReference type="ChEBI" id="CHEBI:30616"/>
        <dbReference type="ChEBI" id="CHEBI:33019"/>
        <dbReference type="ChEBI" id="CHEBI:58048"/>
        <dbReference type="ChEBI" id="CHEBI:58359"/>
        <dbReference type="ChEBI" id="CHEBI:456215"/>
        <dbReference type="EC" id="6.3.5.4"/>
    </reaction>
</comment>
<evidence type="ECO:0000259" key="8">
    <source>
        <dbReference type="PROSITE" id="PS51278"/>
    </source>
</evidence>
<evidence type="ECO:0000256" key="3">
    <source>
        <dbReference type="ARBA" id="ARBA00012737"/>
    </source>
</evidence>
<dbReference type="InterPro" id="IPR029055">
    <property type="entry name" value="Ntn_hydrolases_N"/>
</dbReference>
<accession>A0ABR9EJ40</accession>
<sequence>MCGILVSQLSKVDSFDLINGLSSIKHRGPDQSNTYIDTDSQTYIGHNRLAINGGLDAVQPMLSECTPWVIGVNGEIYNDKSELDVVKTKFRTKSDTEFALRGIEQFGVNFISELDGEFSLCLYNRKTKSLYLARDRNGSKPLYYYQSNEKFIAASEIKALLATGVPAVWNKNYLMAKERFLVGAEQTFVKNIYSLPPGHILECKNNEVQIYSYCKVLPSYPDTFEKLNINYESAINQFDTLLKSAVSKRLPNENFACYLSSGIDSSYICAMASKLTKNTSSISIGFTNSPLDESTKAEKFAKQLGIQHHTLSLSQSDLINTFESAVYHAESIVPNMNVAAKFLLSNQTKKLGFRIALTGEGADESLLGYNFFQHDIATPQKYQHNQVELFKGQAKLEKRLNFTPSAASSTFSISSTLNSLRLDEYYYTNYQSHLIAPDDELITSPLGYSQWLHYNTVFQDYNLQALGDKTELAHSIEGRQPFLDNKVVGFLHSLPTNFKYHNGINKRILRDVYSKNFPDFQVEKQKIPFLAPPNLAQDAMYHLLNELHAVASNNVTLGIYDINKVINYVTFLIKNKTTLAFSEDIIVCHILSILYLQKHFHLKI</sequence>
<evidence type="ECO:0000256" key="7">
    <source>
        <dbReference type="ARBA" id="ARBA00048741"/>
    </source>
</evidence>
<dbReference type="Proteomes" id="UP000615755">
    <property type="component" value="Unassembled WGS sequence"/>
</dbReference>
<dbReference type="CDD" id="cd01991">
    <property type="entry name" value="Asn_synthase_B_C"/>
    <property type="match status" value="1"/>
</dbReference>
<dbReference type="Pfam" id="PF00733">
    <property type="entry name" value="Asn_synthase"/>
    <property type="match status" value="1"/>
</dbReference>
<protein>
    <recommendedName>
        <fullName evidence="3">asparagine synthase (glutamine-hydrolyzing)</fullName>
        <ecNumber evidence="3">6.3.5.4</ecNumber>
    </recommendedName>
</protein>
<dbReference type="InterPro" id="IPR014729">
    <property type="entry name" value="Rossmann-like_a/b/a_fold"/>
</dbReference>
<dbReference type="InterPro" id="IPR017932">
    <property type="entry name" value="GATase_2_dom"/>
</dbReference>
<dbReference type="InterPro" id="IPR006426">
    <property type="entry name" value="Asn_synth_AEB"/>
</dbReference>
<comment type="similarity">
    <text evidence="2">Belongs to the asparagine synthetase family.</text>
</comment>
<comment type="caution">
    <text evidence="9">The sequence shown here is derived from an EMBL/GenBank/DDBJ whole genome shotgun (WGS) entry which is preliminary data.</text>
</comment>
<evidence type="ECO:0000256" key="1">
    <source>
        <dbReference type="ARBA" id="ARBA00005187"/>
    </source>
</evidence>
<dbReference type="PANTHER" id="PTHR43284">
    <property type="entry name" value="ASPARAGINE SYNTHETASE (GLUTAMINE-HYDROLYZING)"/>
    <property type="match status" value="1"/>
</dbReference>
<feature type="domain" description="Glutamine amidotransferase type-2" evidence="8">
    <location>
        <begin position="2"/>
        <end position="206"/>
    </location>
</feature>
<dbReference type="Pfam" id="PF13537">
    <property type="entry name" value="GATase_7"/>
    <property type="match status" value="1"/>
</dbReference>
<dbReference type="SUPFAM" id="SSF56235">
    <property type="entry name" value="N-terminal nucleophile aminohydrolases (Ntn hydrolases)"/>
    <property type="match status" value="1"/>
</dbReference>
<dbReference type="Gene3D" id="3.60.20.10">
    <property type="entry name" value="Glutamine Phosphoribosylpyrophosphate, subunit 1, domain 1"/>
    <property type="match status" value="1"/>
</dbReference>
<keyword evidence="4" id="KW-0547">Nucleotide-binding</keyword>
<dbReference type="NCBIfam" id="TIGR01536">
    <property type="entry name" value="asn_synth_AEB"/>
    <property type="match status" value="1"/>
</dbReference>
<name>A0ABR9EJ40_9GAMM</name>
<evidence type="ECO:0000256" key="2">
    <source>
        <dbReference type="ARBA" id="ARBA00005752"/>
    </source>
</evidence>
<dbReference type="CDD" id="cd00712">
    <property type="entry name" value="AsnB"/>
    <property type="match status" value="1"/>
</dbReference>
<dbReference type="RefSeq" id="WP_192509809.1">
    <property type="nucleotide sequence ID" value="NZ_AQGV01000015.1"/>
</dbReference>
<dbReference type="InterPro" id="IPR051786">
    <property type="entry name" value="ASN_synthetase/amidase"/>
</dbReference>
<dbReference type="Gene3D" id="3.40.50.620">
    <property type="entry name" value="HUPs"/>
    <property type="match status" value="1"/>
</dbReference>
<evidence type="ECO:0000256" key="5">
    <source>
        <dbReference type="ARBA" id="ARBA00022840"/>
    </source>
</evidence>
<dbReference type="PROSITE" id="PS51278">
    <property type="entry name" value="GATASE_TYPE_2"/>
    <property type="match status" value="1"/>
</dbReference>
<keyword evidence="5" id="KW-0067">ATP-binding</keyword>
<dbReference type="InterPro" id="IPR001962">
    <property type="entry name" value="Asn_synthase"/>
</dbReference>
<evidence type="ECO:0000256" key="6">
    <source>
        <dbReference type="ARBA" id="ARBA00022962"/>
    </source>
</evidence>
<evidence type="ECO:0000313" key="9">
    <source>
        <dbReference type="EMBL" id="MBE0370757.1"/>
    </source>
</evidence>